<dbReference type="EMBL" id="FZQP02007005">
    <property type="protein sequence ID" value="VVD05695.1"/>
    <property type="molecule type" value="Genomic_DNA"/>
</dbReference>
<dbReference type="AlphaFoldDB" id="A0A5E4R6Z4"/>
<sequence length="122" mass="13881">MWILLFILSVFIFTGSYYVCRSHHLNLLRNKIQEVGTKQKGTAVGELLSTWKMKVIPAIKIGENEGRPTHKRIKDIVNSINNDLLATYGSVQDYRRSGSNYALSDFLSISHTIVDTIRSCTY</sequence>
<gene>
    <name evidence="1" type="ORF">LSINAPIS_LOCUS15183</name>
</gene>
<reference evidence="1 2" key="1">
    <citation type="submission" date="2017-07" db="EMBL/GenBank/DDBJ databases">
        <authorList>
            <person name="Talla V."/>
            <person name="Backstrom N."/>
        </authorList>
    </citation>
    <scope>NUCLEOTIDE SEQUENCE [LARGE SCALE GENOMIC DNA]</scope>
</reference>
<dbReference type="Proteomes" id="UP000324832">
    <property type="component" value="Unassembled WGS sequence"/>
</dbReference>
<organism evidence="1 2">
    <name type="scientific">Leptidea sinapis</name>
    <dbReference type="NCBI Taxonomy" id="189913"/>
    <lineage>
        <taxon>Eukaryota</taxon>
        <taxon>Metazoa</taxon>
        <taxon>Ecdysozoa</taxon>
        <taxon>Arthropoda</taxon>
        <taxon>Hexapoda</taxon>
        <taxon>Insecta</taxon>
        <taxon>Pterygota</taxon>
        <taxon>Neoptera</taxon>
        <taxon>Endopterygota</taxon>
        <taxon>Lepidoptera</taxon>
        <taxon>Glossata</taxon>
        <taxon>Ditrysia</taxon>
        <taxon>Papilionoidea</taxon>
        <taxon>Pieridae</taxon>
        <taxon>Dismorphiinae</taxon>
        <taxon>Leptidea</taxon>
    </lineage>
</organism>
<protein>
    <submittedName>
        <fullName evidence="1">Uncharacterized protein</fullName>
    </submittedName>
</protein>
<evidence type="ECO:0000313" key="1">
    <source>
        <dbReference type="EMBL" id="VVD05695.1"/>
    </source>
</evidence>
<keyword evidence="2" id="KW-1185">Reference proteome</keyword>
<proteinExistence type="predicted"/>
<accession>A0A5E4R6Z4</accession>
<evidence type="ECO:0000313" key="2">
    <source>
        <dbReference type="Proteomes" id="UP000324832"/>
    </source>
</evidence>
<name>A0A5E4R6Z4_9NEOP</name>